<evidence type="ECO:0000313" key="9">
    <source>
        <dbReference type="Proteomes" id="UP000635606"/>
    </source>
</evidence>
<keyword evidence="2 6" id="KW-0812">Transmembrane</keyword>
<protein>
    <recommendedName>
        <fullName evidence="6">Transport permease protein</fullName>
    </recommendedName>
</protein>
<evidence type="ECO:0000256" key="3">
    <source>
        <dbReference type="ARBA" id="ARBA00022989"/>
    </source>
</evidence>
<keyword evidence="6" id="KW-1003">Cell membrane</keyword>
<feature type="transmembrane region" description="Helical" evidence="6">
    <location>
        <begin position="237"/>
        <end position="256"/>
    </location>
</feature>
<comment type="caution">
    <text evidence="6">Lacks conserved residue(s) required for the propagation of feature annotation.</text>
</comment>
<reference evidence="8" key="1">
    <citation type="submission" date="2021-01" db="EMBL/GenBank/DDBJ databases">
        <title>Whole genome shotgun sequence of Virgisporangium ochraceum NBRC 16418.</title>
        <authorList>
            <person name="Komaki H."/>
            <person name="Tamura T."/>
        </authorList>
    </citation>
    <scope>NUCLEOTIDE SEQUENCE</scope>
    <source>
        <strain evidence="8">NBRC 16418</strain>
    </source>
</reference>
<dbReference type="InterPro" id="IPR047817">
    <property type="entry name" value="ABC2_TM_bact-type"/>
</dbReference>
<evidence type="ECO:0000256" key="5">
    <source>
        <dbReference type="ARBA" id="ARBA00023251"/>
    </source>
</evidence>
<feature type="transmembrane region" description="Helical" evidence="6">
    <location>
        <begin position="24"/>
        <end position="47"/>
    </location>
</feature>
<dbReference type="InterPro" id="IPR013525">
    <property type="entry name" value="ABC2_TM"/>
</dbReference>
<gene>
    <name evidence="8" type="ORF">Voc01_104670</name>
</gene>
<dbReference type="GO" id="GO:0046677">
    <property type="term" value="P:response to antibiotic"/>
    <property type="evidence" value="ECO:0007669"/>
    <property type="project" value="UniProtKB-KW"/>
</dbReference>
<evidence type="ECO:0000256" key="1">
    <source>
        <dbReference type="ARBA" id="ARBA00004141"/>
    </source>
</evidence>
<feature type="transmembrane region" description="Helical" evidence="6">
    <location>
        <begin position="175"/>
        <end position="192"/>
    </location>
</feature>
<keyword evidence="3 6" id="KW-1133">Transmembrane helix</keyword>
<evidence type="ECO:0000256" key="2">
    <source>
        <dbReference type="ARBA" id="ARBA00022692"/>
    </source>
</evidence>
<keyword evidence="9" id="KW-1185">Reference proteome</keyword>
<dbReference type="Proteomes" id="UP000635606">
    <property type="component" value="Unassembled WGS sequence"/>
</dbReference>
<dbReference type="EMBL" id="BOPH01000169">
    <property type="protein sequence ID" value="GIJ75550.1"/>
    <property type="molecule type" value="Genomic_DNA"/>
</dbReference>
<name>A0A8J4EH77_9ACTN</name>
<comment type="similarity">
    <text evidence="6">Belongs to the ABC-2 integral membrane protein family.</text>
</comment>
<dbReference type="GO" id="GO:0043190">
    <property type="term" value="C:ATP-binding cassette (ABC) transporter complex"/>
    <property type="evidence" value="ECO:0007669"/>
    <property type="project" value="InterPro"/>
</dbReference>
<feature type="transmembrane region" description="Helical" evidence="6">
    <location>
        <begin position="59"/>
        <end position="81"/>
    </location>
</feature>
<proteinExistence type="inferred from homology"/>
<feature type="domain" description="ABC transmembrane type-2" evidence="7">
    <location>
        <begin position="23"/>
        <end position="262"/>
    </location>
</feature>
<dbReference type="PIRSF" id="PIRSF006648">
    <property type="entry name" value="DrrB"/>
    <property type="match status" value="1"/>
</dbReference>
<dbReference type="Pfam" id="PF01061">
    <property type="entry name" value="ABC2_membrane"/>
    <property type="match status" value="1"/>
</dbReference>
<organism evidence="8 9">
    <name type="scientific">Virgisporangium ochraceum</name>
    <dbReference type="NCBI Taxonomy" id="65505"/>
    <lineage>
        <taxon>Bacteria</taxon>
        <taxon>Bacillati</taxon>
        <taxon>Actinomycetota</taxon>
        <taxon>Actinomycetes</taxon>
        <taxon>Micromonosporales</taxon>
        <taxon>Micromonosporaceae</taxon>
        <taxon>Virgisporangium</taxon>
    </lineage>
</organism>
<evidence type="ECO:0000313" key="8">
    <source>
        <dbReference type="EMBL" id="GIJ75550.1"/>
    </source>
</evidence>
<dbReference type="InterPro" id="IPR051784">
    <property type="entry name" value="Nod_factor_ABC_transporter"/>
</dbReference>
<dbReference type="PANTHER" id="PTHR43229:SF2">
    <property type="entry name" value="NODULATION PROTEIN J"/>
    <property type="match status" value="1"/>
</dbReference>
<dbReference type="PANTHER" id="PTHR43229">
    <property type="entry name" value="NODULATION PROTEIN J"/>
    <property type="match status" value="1"/>
</dbReference>
<dbReference type="InterPro" id="IPR000412">
    <property type="entry name" value="ABC_2_transport"/>
</dbReference>
<feature type="transmembrane region" description="Helical" evidence="6">
    <location>
        <begin position="142"/>
        <end position="163"/>
    </location>
</feature>
<dbReference type="PROSITE" id="PS51012">
    <property type="entry name" value="ABC_TM2"/>
    <property type="match status" value="1"/>
</dbReference>
<sequence>MNTVLHTAVIARRNLLVNVRLPDVLILSTVQPVVFVLLFLYVFGGAIEAALPPAARGRYILWLIPGILAQSAVFGAAPAAYGLNNDHTTGVLDRFRSLPMARSAVLAGRTASDLIRNTAVLGLQLAVGVALGFRWHHGTGGMLAAMGVALVFGYACSWVMAWLGLVITHTEAIQAAVYLVVFPLTLTSSVFLPTGTMPGWLRVFADHQPITVVANALRGLTLGPGALPAGHTVAGEALLALGWSAGILAVSAPLAVRAYGRAAR</sequence>
<accession>A0A8J4EH77</accession>
<keyword evidence="6" id="KW-0813">Transport</keyword>
<dbReference type="RefSeq" id="WP_203935312.1">
    <property type="nucleotide sequence ID" value="NZ_BOPH01000169.1"/>
</dbReference>
<dbReference type="AlphaFoldDB" id="A0A8J4EH77"/>
<keyword evidence="5" id="KW-0046">Antibiotic resistance</keyword>
<comment type="subcellular location">
    <subcellularLocation>
        <location evidence="6">Cell membrane</location>
        <topology evidence="6">Multi-pass membrane protein</topology>
    </subcellularLocation>
    <subcellularLocation>
        <location evidence="1">Membrane</location>
        <topology evidence="1">Multi-pass membrane protein</topology>
    </subcellularLocation>
</comment>
<evidence type="ECO:0000256" key="4">
    <source>
        <dbReference type="ARBA" id="ARBA00023136"/>
    </source>
</evidence>
<evidence type="ECO:0000256" key="6">
    <source>
        <dbReference type="RuleBase" id="RU361157"/>
    </source>
</evidence>
<evidence type="ECO:0000259" key="7">
    <source>
        <dbReference type="PROSITE" id="PS51012"/>
    </source>
</evidence>
<comment type="caution">
    <text evidence="8">The sequence shown here is derived from an EMBL/GenBank/DDBJ whole genome shotgun (WGS) entry which is preliminary data.</text>
</comment>
<keyword evidence="4 6" id="KW-0472">Membrane</keyword>
<dbReference type="GO" id="GO:0140359">
    <property type="term" value="F:ABC-type transporter activity"/>
    <property type="evidence" value="ECO:0007669"/>
    <property type="project" value="InterPro"/>
</dbReference>